<dbReference type="InterPro" id="IPR013151">
    <property type="entry name" value="Immunoglobulin_dom"/>
</dbReference>
<name>A0ABD2PD50_9CUCU</name>
<feature type="non-terminal residue" evidence="2">
    <location>
        <position position="98"/>
    </location>
</feature>
<dbReference type="PANTHER" id="PTHR23278">
    <property type="entry name" value="SIDESTEP PROTEIN"/>
    <property type="match status" value="1"/>
</dbReference>
<dbReference type="Gene3D" id="2.60.40.10">
    <property type="entry name" value="Immunoglobulins"/>
    <property type="match status" value="1"/>
</dbReference>
<dbReference type="InterPro" id="IPR036179">
    <property type="entry name" value="Ig-like_dom_sf"/>
</dbReference>
<accession>A0ABD2PD50</accession>
<gene>
    <name evidence="2" type="ORF">HHI36_003346</name>
</gene>
<dbReference type="Proteomes" id="UP001516400">
    <property type="component" value="Unassembled WGS sequence"/>
</dbReference>
<sequence length="98" mass="10852">APLCRPGQPKIFGVARHETARILCELEANPPDVQFVWKFNNSAGIVDIPQNQIHTEKARSTAAYKPVTELDYGTLLCWGRNEIGVQAEPCVFYINPAG</sequence>
<evidence type="ECO:0000259" key="1">
    <source>
        <dbReference type="Pfam" id="PF00047"/>
    </source>
</evidence>
<protein>
    <recommendedName>
        <fullName evidence="1">Immunoglobulin-like beta-sandwich domain-containing protein</fullName>
    </recommendedName>
</protein>
<proteinExistence type="predicted"/>
<dbReference type="SUPFAM" id="SSF48726">
    <property type="entry name" value="Immunoglobulin"/>
    <property type="match status" value="1"/>
</dbReference>
<dbReference type="InterPro" id="IPR013783">
    <property type="entry name" value="Ig-like_fold"/>
</dbReference>
<dbReference type="PANTHER" id="PTHR23278:SF30">
    <property type="entry name" value="SIDESTEP VIII, ISOFORM B"/>
    <property type="match status" value="1"/>
</dbReference>
<comment type="caution">
    <text evidence="2">The sequence shown here is derived from an EMBL/GenBank/DDBJ whole genome shotgun (WGS) entry which is preliminary data.</text>
</comment>
<evidence type="ECO:0000313" key="3">
    <source>
        <dbReference type="Proteomes" id="UP001516400"/>
    </source>
</evidence>
<reference evidence="2 3" key="1">
    <citation type="journal article" date="2021" name="BMC Biol.">
        <title>Horizontally acquired antibacterial genes associated with adaptive radiation of ladybird beetles.</title>
        <authorList>
            <person name="Li H.S."/>
            <person name="Tang X.F."/>
            <person name="Huang Y.H."/>
            <person name="Xu Z.Y."/>
            <person name="Chen M.L."/>
            <person name="Du X.Y."/>
            <person name="Qiu B.Y."/>
            <person name="Chen P.T."/>
            <person name="Zhang W."/>
            <person name="Slipinski A."/>
            <person name="Escalona H.E."/>
            <person name="Waterhouse R.M."/>
            <person name="Zwick A."/>
            <person name="Pang H."/>
        </authorList>
    </citation>
    <scope>NUCLEOTIDE SEQUENCE [LARGE SCALE GENOMIC DNA]</scope>
    <source>
        <strain evidence="2">SYSU2018</strain>
    </source>
</reference>
<organism evidence="2 3">
    <name type="scientific">Cryptolaemus montrouzieri</name>
    <dbReference type="NCBI Taxonomy" id="559131"/>
    <lineage>
        <taxon>Eukaryota</taxon>
        <taxon>Metazoa</taxon>
        <taxon>Ecdysozoa</taxon>
        <taxon>Arthropoda</taxon>
        <taxon>Hexapoda</taxon>
        <taxon>Insecta</taxon>
        <taxon>Pterygota</taxon>
        <taxon>Neoptera</taxon>
        <taxon>Endopterygota</taxon>
        <taxon>Coleoptera</taxon>
        <taxon>Polyphaga</taxon>
        <taxon>Cucujiformia</taxon>
        <taxon>Coccinelloidea</taxon>
        <taxon>Coccinellidae</taxon>
        <taxon>Scymninae</taxon>
        <taxon>Scymnini</taxon>
        <taxon>Cryptolaemus</taxon>
    </lineage>
</organism>
<feature type="domain" description="Immunoglobulin-like beta-sandwich" evidence="1">
    <location>
        <begin position="14"/>
        <end position="85"/>
    </location>
</feature>
<evidence type="ECO:0000313" key="2">
    <source>
        <dbReference type="EMBL" id="KAL3288901.1"/>
    </source>
</evidence>
<dbReference type="Pfam" id="PF00047">
    <property type="entry name" value="ig"/>
    <property type="match status" value="1"/>
</dbReference>
<keyword evidence="3" id="KW-1185">Reference proteome</keyword>
<dbReference type="AlphaFoldDB" id="A0ABD2PD50"/>
<dbReference type="EMBL" id="JABFTP020000185">
    <property type="protein sequence ID" value="KAL3288901.1"/>
    <property type="molecule type" value="Genomic_DNA"/>
</dbReference>
<feature type="non-terminal residue" evidence="2">
    <location>
        <position position="1"/>
    </location>
</feature>